<dbReference type="AlphaFoldDB" id="L2GN92"/>
<dbReference type="InterPro" id="IPR038579">
    <property type="entry name" value="Ribosomal_eS21_sf"/>
</dbReference>
<keyword evidence="2" id="KW-0689">Ribosomal protein</keyword>
<dbReference type="InterPro" id="IPR001931">
    <property type="entry name" value="Ribosomal_eS21"/>
</dbReference>
<reference evidence="5" key="1">
    <citation type="submission" date="2011-05" db="EMBL/GenBank/DDBJ databases">
        <title>The genome sequence of Vittaforma corneae strain ATCC 50505.</title>
        <authorList>
            <consortium name="The Broad Institute Genome Sequencing Platform"/>
            <person name="Cuomo C."/>
            <person name="Didier E."/>
            <person name="Bowers L."/>
            <person name="Young S.K."/>
            <person name="Zeng Q."/>
            <person name="Gargeya S."/>
            <person name="Fitzgerald M."/>
            <person name="Haas B."/>
            <person name="Abouelleil A."/>
            <person name="Alvarado L."/>
            <person name="Arachchi H.M."/>
            <person name="Berlin A."/>
            <person name="Chapman S.B."/>
            <person name="Gearin G."/>
            <person name="Goldberg J."/>
            <person name="Griggs A."/>
            <person name="Gujja S."/>
            <person name="Hansen M."/>
            <person name="Heiman D."/>
            <person name="Howarth C."/>
            <person name="Larimer J."/>
            <person name="Lui A."/>
            <person name="MacDonald P.J.P."/>
            <person name="McCowen C."/>
            <person name="Montmayeur A."/>
            <person name="Murphy C."/>
            <person name="Neiman D."/>
            <person name="Pearson M."/>
            <person name="Priest M."/>
            <person name="Roberts A."/>
            <person name="Saif S."/>
            <person name="Shea T."/>
            <person name="Sisk P."/>
            <person name="Stolte C."/>
            <person name="Sykes S."/>
            <person name="Wortman J."/>
            <person name="Nusbaum C."/>
            <person name="Birren B."/>
        </authorList>
    </citation>
    <scope>NUCLEOTIDE SEQUENCE [LARGE SCALE GENOMIC DNA]</scope>
    <source>
        <strain evidence="5">ATCC 50505</strain>
    </source>
</reference>
<dbReference type="GO" id="GO:1990904">
    <property type="term" value="C:ribonucleoprotein complex"/>
    <property type="evidence" value="ECO:0007669"/>
    <property type="project" value="UniProtKB-KW"/>
</dbReference>
<evidence type="ECO:0000256" key="2">
    <source>
        <dbReference type="ARBA" id="ARBA00022980"/>
    </source>
</evidence>
<protein>
    <recommendedName>
        <fullName evidence="6">40S ribosomal protein S21</fullName>
    </recommendedName>
</protein>
<gene>
    <name evidence="4" type="ORF">VICG_00466</name>
</gene>
<dbReference type="RefSeq" id="XP_007603919.1">
    <property type="nucleotide sequence ID" value="XM_007603857.1"/>
</dbReference>
<dbReference type="Pfam" id="PF01249">
    <property type="entry name" value="Ribosomal_S21e"/>
    <property type="match status" value="1"/>
</dbReference>
<evidence type="ECO:0000256" key="1">
    <source>
        <dbReference type="ARBA" id="ARBA00010228"/>
    </source>
</evidence>
<dbReference type="HOGENOM" id="CLU_193154_0_0_1"/>
<dbReference type="Gene3D" id="3.30.1230.20">
    <property type="match status" value="1"/>
</dbReference>
<sequence length="75" mass="8456">MKYFERRICTFTNRTIDAKDRSSVQILLAKLDSNGRATEDVDIVDIAGCIRKTGRGRCASFGILKKKLINGLQHQ</sequence>
<evidence type="ECO:0000313" key="4">
    <source>
        <dbReference type="EMBL" id="ELA42368.1"/>
    </source>
</evidence>
<accession>L2GN92</accession>
<dbReference type="GeneID" id="19881184"/>
<evidence type="ECO:0008006" key="6">
    <source>
        <dbReference type="Google" id="ProtNLM"/>
    </source>
</evidence>
<proteinExistence type="inferred from homology"/>
<comment type="similarity">
    <text evidence="1">Belongs to the eukaryotic ribosomal protein eS21 family.</text>
</comment>
<dbReference type="VEuPathDB" id="MicrosporidiaDB:VICG_00466"/>
<evidence type="ECO:0000313" key="5">
    <source>
        <dbReference type="Proteomes" id="UP000011082"/>
    </source>
</evidence>
<dbReference type="GO" id="GO:0003735">
    <property type="term" value="F:structural constituent of ribosome"/>
    <property type="evidence" value="ECO:0007669"/>
    <property type="project" value="InterPro"/>
</dbReference>
<dbReference type="PANTHER" id="PTHR10442">
    <property type="entry name" value="40S RIBOSOMAL PROTEIN S21"/>
    <property type="match status" value="1"/>
</dbReference>
<name>L2GN92_VITCO</name>
<dbReference type="InParanoid" id="L2GN92"/>
<dbReference type="Proteomes" id="UP000011082">
    <property type="component" value="Unassembled WGS sequence"/>
</dbReference>
<evidence type="ECO:0000256" key="3">
    <source>
        <dbReference type="ARBA" id="ARBA00023274"/>
    </source>
</evidence>
<dbReference type="STRING" id="993615.L2GN92"/>
<organism evidence="4 5">
    <name type="scientific">Vittaforma corneae (strain ATCC 50505)</name>
    <name type="common">Microsporidian parasite</name>
    <name type="synonym">Nosema corneum</name>
    <dbReference type="NCBI Taxonomy" id="993615"/>
    <lineage>
        <taxon>Eukaryota</taxon>
        <taxon>Fungi</taxon>
        <taxon>Fungi incertae sedis</taxon>
        <taxon>Microsporidia</taxon>
        <taxon>Nosematidae</taxon>
        <taxon>Vittaforma</taxon>
    </lineage>
</organism>
<dbReference type="GO" id="GO:0005840">
    <property type="term" value="C:ribosome"/>
    <property type="evidence" value="ECO:0007669"/>
    <property type="project" value="UniProtKB-KW"/>
</dbReference>
<dbReference type="OrthoDB" id="278325at2759"/>
<keyword evidence="5" id="KW-1185">Reference proteome</keyword>
<dbReference type="EMBL" id="JH370132">
    <property type="protein sequence ID" value="ELA42368.1"/>
    <property type="molecule type" value="Genomic_DNA"/>
</dbReference>
<dbReference type="GO" id="GO:0006412">
    <property type="term" value="P:translation"/>
    <property type="evidence" value="ECO:0007669"/>
    <property type="project" value="InterPro"/>
</dbReference>
<keyword evidence="3" id="KW-0687">Ribonucleoprotein</keyword>